<accession>C5J5W0</accession>
<dbReference type="EMBL" id="FM864216">
    <property type="protein sequence ID" value="CAT04850.1"/>
    <property type="molecule type" value="Genomic_DNA"/>
</dbReference>
<dbReference type="InterPro" id="IPR013805">
    <property type="entry name" value="GrpE_CC"/>
</dbReference>
<comment type="subcellular location">
    <subcellularLocation>
        <location evidence="3">Cytoplasm</location>
    </subcellularLocation>
</comment>
<evidence type="ECO:0000256" key="1">
    <source>
        <dbReference type="ARBA" id="ARBA00009054"/>
    </source>
</evidence>
<evidence type="ECO:0000256" key="4">
    <source>
        <dbReference type="RuleBase" id="RU004478"/>
    </source>
</evidence>
<dbReference type="SUPFAM" id="SSF51064">
    <property type="entry name" value="Head domain of nucleotide exchange factor GrpE"/>
    <property type="match status" value="1"/>
</dbReference>
<feature type="region of interest" description="Disordered" evidence="5">
    <location>
        <begin position="1"/>
        <end position="48"/>
    </location>
</feature>
<keyword evidence="3 6" id="KW-0346">Stress response</keyword>
<dbReference type="GO" id="GO:0051087">
    <property type="term" value="F:protein-folding chaperone binding"/>
    <property type="evidence" value="ECO:0007669"/>
    <property type="project" value="InterPro"/>
</dbReference>
<dbReference type="KEGG" id="mco:MCJ_001590"/>
<name>C5J5W0_MESCH</name>
<feature type="compositionally biased region" description="Polar residues" evidence="5">
    <location>
        <begin position="1"/>
        <end position="11"/>
    </location>
</feature>
<evidence type="ECO:0000256" key="5">
    <source>
        <dbReference type="SAM" id="MobiDB-lite"/>
    </source>
</evidence>
<dbReference type="GO" id="GO:0042803">
    <property type="term" value="F:protein homodimerization activity"/>
    <property type="evidence" value="ECO:0007669"/>
    <property type="project" value="InterPro"/>
</dbReference>
<dbReference type="HAMAP" id="MF_01151">
    <property type="entry name" value="GrpE"/>
    <property type="match status" value="1"/>
</dbReference>
<gene>
    <name evidence="3 6" type="primary">grpE</name>
    <name evidence="6" type="ordered locus">MCJ_001590</name>
</gene>
<reference evidence="7" key="1">
    <citation type="journal article" date="2009" name="BMC Bioinformatics">
        <title>The Mycoplasma conjunctivae genome sequencing, annotation and analysis.</title>
        <authorList>
            <person name="Calderon-Copete S.P."/>
            <person name="Wigger G."/>
            <person name="Wunderlin C."/>
            <person name="Schmidheini T."/>
            <person name="Frey J."/>
            <person name="Quail M.A."/>
            <person name="Falquet L."/>
        </authorList>
    </citation>
    <scope>NUCLEOTIDE SEQUENCE [LARGE SCALE GENOMIC DNA]</scope>
    <source>
        <strain evidence="7">ATCC 25834 / NCTC 10147 / HRC/581</strain>
    </source>
</reference>
<comment type="similarity">
    <text evidence="1 3 4">Belongs to the GrpE family.</text>
</comment>
<dbReference type="PRINTS" id="PR00773">
    <property type="entry name" value="GRPEPROTEIN"/>
</dbReference>
<comment type="subunit">
    <text evidence="3">Homodimer.</text>
</comment>
<keyword evidence="3" id="KW-0963">Cytoplasm</keyword>
<dbReference type="GO" id="GO:0000774">
    <property type="term" value="F:adenyl-nucleotide exchange factor activity"/>
    <property type="evidence" value="ECO:0007669"/>
    <property type="project" value="InterPro"/>
</dbReference>
<keyword evidence="2 3" id="KW-0143">Chaperone</keyword>
<organism evidence="6 7">
    <name type="scientific">Mesomycoplasma conjunctivae (strain ATCC 25834 / NCTC 10147 / HRC/581)</name>
    <name type="common">Mycoplasma conjunctivae</name>
    <dbReference type="NCBI Taxonomy" id="572263"/>
    <lineage>
        <taxon>Bacteria</taxon>
        <taxon>Bacillati</taxon>
        <taxon>Mycoplasmatota</taxon>
        <taxon>Mycoplasmoidales</taxon>
        <taxon>Metamycoplasmataceae</taxon>
        <taxon>Mesomycoplasma</taxon>
    </lineage>
</organism>
<dbReference type="InterPro" id="IPR009012">
    <property type="entry name" value="GrpE_head"/>
</dbReference>
<keyword evidence="7" id="KW-1185">Reference proteome</keyword>
<dbReference type="Gene3D" id="3.90.20.20">
    <property type="match status" value="1"/>
</dbReference>
<dbReference type="GO" id="GO:0005737">
    <property type="term" value="C:cytoplasm"/>
    <property type="evidence" value="ECO:0007669"/>
    <property type="project" value="UniProtKB-SubCell"/>
</dbReference>
<dbReference type="GO" id="GO:0006457">
    <property type="term" value="P:protein folding"/>
    <property type="evidence" value="ECO:0007669"/>
    <property type="project" value="InterPro"/>
</dbReference>
<protein>
    <recommendedName>
        <fullName evidence="3">Protein GrpE</fullName>
    </recommendedName>
    <alternativeName>
        <fullName evidence="3">HSP-70 cofactor</fullName>
    </alternativeName>
</protein>
<evidence type="ECO:0000256" key="3">
    <source>
        <dbReference type="HAMAP-Rule" id="MF_01151"/>
    </source>
</evidence>
<sequence>MKFKKNQANNPTENNKSESKTNKNEQTNFEAQPPKSQKENSSKFNKKDNLNLKKINLELEKKNQDLSNRNITLEVENLKLKDKIKLLENDFKEQIKTFEDKANEKVKTLKSDLHQKLELEKQTLKKYSIQPFFEDFLVPFLNLKQAIHFGSNSNDLAVSAYVKGFEMLMAQLENVFESFGLTKIEPQINSIFNPEEQEIYHLEKGSKDHILEVKSIGYRLHDRVIKPALVIVGKEDE</sequence>
<evidence type="ECO:0000313" key="6">
    <source>
        <dbReference type="EMBL" id="CAT04850.1"/>
    </source>
</evidence>
<evidence type="ECO:0000256" key="2">
    <source>
        <dbReference type="ARBA" id="ARBA00023186"/>
    </source>
</evidence>
<dbReference type="HOGENOM" id="CLU_097897_0_0_14"/>
<dbReference type="GO" id="GO:0051082">
    <property type="term" value="F:unfolded protein binding"/>
    <property type="evidence" value="ECO:0007669"/>
    <property type="project" value="TreeGrafter"/>
</dbReference>
<dbReference type="SUPFAM" id="SSF58014">
    <property type="entry name" value="Coiled-coil domain of nucleotide exchange factor GrpE"/>
    <property type="match status" value="1"/>
</dbReference>
<dbReference type="Proteomes" id="UP000001491">
    <property type="component" value="Chromosome"/>
</dbReference>
<proteinExistence type="inferred from homology"/>
<dbReference type="Pfam" id="PF01025">
    <property type="entry name" value="GrpE"/>
    <property type="match status" value="1"/>
</dbReference>
<feature type="compositionally biased region" description="Basic and acidic residues" evidence="5">
    <location>
        <begin position="36"/>
        <end position="48"/>
    </location>
</feature>
<dbReference type="Gene3D" id="2.30.22.10">
    <property type="entry name" value="Head domain of nucleotide exchange factor GrpE"/>
    <property type="match status" value="1"/>
</dbReference>
<dbReference type="AlphaFoldDB" id="C5J5W0"/>
<evidence type="ECO:0000313" key="7">
    <source>
        <dbReference type="Proteomes" id="UP000001491"/>
    </source>
</evidence>
<dbReference type="PANTHER" id="PTHR21237">
    <property type="entry name" value="GRPE PROTEIN"/>
    <property type="match status" value="1"/>
</dbReference>
<dbReference type="eggNOG" id="COG0576">
    <property type="taxonomic scope" value="Bacteria"/>
</dbReference>
<comment type="function">
    <text evidence="3">Participates actively in the response to hyperosmotic and heat shock by preventing the aggregation of stress-denatured proteins, in association with DnaK and GrpE. It is the nucleotide exchange factor for DnaK and may function as a thermosensor. Unfolded proteins bind initially to DnaJ; upon interaction with the DnaJ-bound protein, DnaK hydrolyzes its bound ATP, resulting in the formation of a stable complex. GrpE releases ADP from DnaK; ATP binding to DnaK triggers the release of the substrate protein, thus completing the reaction cycle. Several rounds of ATP-dependent interactions between DnaJ, DnaK and GrpE are required for fully efficient folding.</text>
</comment>
<dbReference type="InterPro" id="IPR000740">
    <property type="entry name" value="GrpE"/>
</dbReference>
<dbReference type="PANTHER" id="PTHR21237:SF23">
    <property type="entry name" value="GRPE PROTEIN HOMOLOG, MITOCHONDRIAL"/>
    <property type="match status" value="1"/>
</dbReference>